<evidence type="ECO:0000313" key="3">
    <source>
        <dbReference type="Proteomes" id="UP001279410"/>
    </source>
</evidence>
<dbReference type="GO" id="GO:0070129">
    <property type="term" value="P:regulation of mitochondrial translation"/>
    <property type="evidence" value="ECO:0007669"/>
    <property type="project" value="TreeGrafter"/>
</dbReference>
<dbReference type="GO" id="GO:0003730">
    <property type="term" value="F:mRNA 3'-UTR binding"/>
    <property type="evidence" value="ECO:0007669"/>
    <property type="project" value="TreeGrafter"/>
</dbReference>
<proteinExistence type="predicted"/>
<evidence type="ECO:0000313" key="2">
    <source>
        <dbReference type="EMBL" id="GLD58040.1"/>
    </source>
</evidence>
<reference evidence="2" key="1">
    <citation type="submission" date="2022-08" db="EMBL/GenBank/DDBJ databases">
        <title>Genome sequencing of akame (Lates japonicus).</title>
        <authorList>
            <person name="Hashiguchi Y."/>
            <person name="Takahashi H."/>
        </authorList>
    </citation>
    <scope>NUCLEOTIDE SEQUENCE</scope>
    <source>
        <strain evidence="2">Kochi</strain>
    </source>
</reference>
<organism evidence="2 3">
    <name type="scientific">Lates japonicus</name>
    <name type="common">Japanese lates</name>
    <dbReference type="NCBI Taxonomy" id="270547"/>
    <lineage>
        <taxon>Eukaryota</taxon>
        <taxon>Metazoa</taxon>
        <taxon>Chordata</taxon>
        <taxon>Craniata</taxon>
        <taxon>Vertebrata</taxon>
        <taxon>Euteleostomi</taxon>
        <taxon>Actinopterygii</taxon>
        <taxon>Neopterygii</taxon>
        <taxon>Teleostei</taxon>
        <taxon>Neoteleostei</taxon>
        <taxon>Acanthomorphata</taxon>
        <taxon>Carangaria</taxon>
        <taxon>Carangaria incertae sedis</taxon>
        <taxon>Centropomidae</taxon>
        <taxon>Lates</taxon>
    </lineage>
</organism>
<dbReference type="PANTHER" id="PTHR46669:SF1">
    <property type="entry name" value="LEUCINE-RICH PPR MOTIF-CONTAINING PROTEIN, MITOCHONDRIAL"/>
    <property type="match status" value="1"/>
</dbReference>
<keyword evidence="3" id="KW-1185">Reference proteome</keyword>
<dbReference type="PANTHER" id="PTHR46669">
    <property type="entry name" value="LEUCINE-RICH PPR MOTIF-CONTAINING PROTEIN, MITOCHONDRIAL"/>
    <property type="match status" value="1"/>
</dbReference>
<dbReference type="GO" id="GO:0005739">
    <property type="term" value="C:mitochondrion"/>
    <property type="evidence" value="ECO:0007669"/>
    <property type="project" value="TreeGrafter"/>
</dbReference>
<protein>
    <submittedName>
        <fullName evidence="2">Leucine-rich PPR motif-containing protein, mitochondrial</fullName>
    </submittedName>
</protein>
<dbReference type="AlphaFoldDB" id="A0AAD3MR53"/>
<feature type="non-terminal residue" evidence="2">
    <location>
        <position position="1"/>
    </location>
</feature>
<dbReference type="PROSITE" id="PS51375">
    <property type="entry name" value="PPR"/>
    <property type="match status" value="1"/>
</dbReference>
<feature type="repeat" description="PPR" evidence="1">
    <location>
        <begin position="135"/>
        <end position="169"/>
    </location>
</feature>
<dbReference type="InterPro" id="IPR002885">
    <property type="entry name" value="PPR_rpt"/>
</dbReference>
<dbReference type="InterPro" id="IPR033490">
    <property type="entry name" value="LRP130"/>
</dbReference>
<dbReference type="InterPro" id="IPR011990">
    <property type="entry name" value="TPR-like_helical_dom_sf"/>
</dbReference>
<sequence>NITILSGVYRGIKNLLESYHVPELTRDVICLVRSKDKVQASGSPVPGKVLVLEKRLAELKAENKPLSSTLRQTIQALCVEENLQRALELKQQHEEEMTAGAYAILINQCCHHDNVEEALNLKMELDRKDSSVVLDAGKYIALVKALSKIGRVEEAVEILKEMKEKQLQDTIFTLGLAKPTSNLCSPLICAYLESKDLSGALGGITGKGDTELLQRAMDFVSQERGEMTMLYHLFFSFLHTGRYREARKIIETPGLRARPGRLQWYAEKCISTNQMEPLEQMVDMTAKLFECDRDEMYSYILRLCSKSFFH</sequence>
<name>A0AAD3MR53_LATJO</name>
<gene>
    <name evidence="2" type="ORF">AKAME5_002879600</name>
</gene>
<dbReference type="EMBL" id="BRZM01004558">
    <property type="protein sequence ID" value="GLD58040.1"/>
    <property type="molecule type" value="Genomic_DNA"/>
</dbReference>
<evidence type="ECO:0000256" key="1">
    <source>
        <dbReference type="PROSITE-ProRule" id="PRU00708"/>
    </source>
</evidence>
<dbReference type="GO" id="GO:0005634">
    <property type="term" value="C:nucleus"/>
    <property type="evidence" value="ECO:0007669"/>
    <property type="project" value="TreeGrafter"/>
</dbReference>
<dbReference type="NCBIfam" id="TIGR00756">
    <property type="entry name" value="PPR"/>
    <property type="match status" value="1"/>
</dbReference>
<dbReference type="Pfam" id="PF01535">
    <property type="entry name" value="PPR"/>
    <property type="match status" value="2"/>
</dbReference>
<accession>A0AAD3MR53</accession>
<dbReference type="Proteomes" id="UP001279410">
    <property type="component" value="Unassembled WGS sequence"/>
</dbReference>
<comment type="caution">
    <text evidence="2">The sequence shown here is derived from an EMBL/GenBank/DDBJ whole genome shotgun (WGS) entry which is preliminary data.</text>
</comment>
<dbReference type="Gene3D" id="1.25.40.10">
    <property type="entry name" value="Tetratricopeptide repeat domain"/>
    <property type="match status" value="1"/>
</dbReference>